<organism evidence="10">
    <name type="scientific">freshwater metagenome</name>
    <dbReference type="NCBI Taxonomy" id="449393"/>
    <lineage>
        <taxon>unclassified sequences</taxon>
        <taxon>metagenomes</taxon>
        <taxon>ecological metagenomes</taxon>
    </lineage>
</organism>
<name>A0A6J6N376_9ZZZZ</name>
<accession>A0A6J6N376</accession>
<dbReference type="UniPathway" id="UPA00079"/>
<dbReference type="PANTHER" id="PTHR13929:SF0">
    <property type="entry name" value="UBIA PRENYLTRANSFERASE DOMAIN-CONTAINING PROTEIN 1"/>
    <property type="match status" value="1"/>
</dbReference>
<feature type="transmembrane region" description="Helical" evidence="9">
    <location>
        <begin position="247"/>
        <end position="266"/>
    </location>
</feature>
<evidence type="ECO:0000256" key="9">
    <source>
        <dbReference type="SAM" id="Phobius"/>
    </source>
</evidence>
<dbReference type="GO" id="GO:0009234">
    <property type="term" value="P:menaquinone biosynthetic process"/>
    <property type="evidence" value="ECO:0007669"/>
    <property type="project" value="UniProtKB-UniPathway"/>
</dbReference>
<keyword evidence="4" id="KW-1003">Cell membrane</keyword>
<sequence length="299" mass="31964">MLKLWIKGARLRTLPLAVAPILIGCGTSSRITNHFDLGLAVLALLVALFLQIGVNYANDYSDGIRGTDKNRVGPARLTGGGLVAPGKVKLAAFISFGLAGVAGLAITVITAQWWFIAVGLVCVITAWFYTGGKKPYGYAGFGEVVVFVFFGLVATIGTDYIQIVGSGHTQFLDVNPFAVLGGVIAGCFATAVLLINNIRDIETDKLSGKKTLSTRIGRKASLALFALFVWTPFVLVIPLWLIMPAIFIVNILVIMAVIISIVAFTAKTPEELILALQLTSYTALLFALGLCWGFFTITF</sequence>
<evidence type="ECO:0000256" key="4">
    <source>
        <dbReference type="ARBA" id="ARBA00022475"/>
    </source>
</evidence>
<dbReference type="PANTHER" id="PTHR13929">
    <property type="entry name" value="1,4-DIHYDROXY-2-NAPHTHOATE OCTAPRENYLTRANSFERASE"/>
    <property type="match status" value="1"/>
</dbReference>
<keyword evidence="5" id="KW-0808">Transferase</keyword>
<dbReference type="InterPro" id="IPR000537">
    <property type="entry name" value="UbiA_prenyltransferase"/>
</dbReference>
<evidence type="ECO:0000256" key="3">
    <source>
        <dbReference type="ARBA" id="ARBA00022428"/>
    </source>
</evidence>
<feature type="transmembrane region" description="Helical" evidence="9">
    <location>
        <begin position="177"/>
        <end position="199"/>
    </location>
</feature>
<evidence type="ECO:0000313" key="10">
    <source>
        <dbReference type="EMBL" id="CAB4681091.1"/>
    </source>
</evidence>
<dbReference type="PROSITE" id="PS51257">
    <property type="entry name" value="PROKAR_LIPOPROTEIN"/>
    <property type="match status" value="1"/>
</dbReference>
<keyword evidence="8 9" id="KW-0472">Membrane</keyword>
<dbReference type="InterPro" id="IPR044878">
    <property type="entry name" value="UbiA_sf"/>
</dbReference>
<dbReference type="AlphaFoldDB" id="A0A6J6N376"/>
<dbReference type="InterPro" id="IPR026046">
    <property type="entry name" value="UBIAD1"/>
</dbReference>
<evidence type="ECO:0000256" key="5">
    <source>
        <dbReference type="ARBA" id="ARBA00022679"/>
    </source>
</evidence>
<evidence type="ECO:0000256" key="7">
    <source>
        <dbReference type="ARBA" id="ARBA00022989"/>
    </source>
</evidence>
<dbReference type="GO" id="GO:0016020">
    <property type="term" value="C:membrane"/>
    <property type="evidence" value="ECO:0007669"/>
    <property type="project" value="UniProtKB-SubCell"/>
</dbReference>
<feature type="transmembrane region" description="Helical" evidence="9">
    <location>
        <begin position="273"/>
        <end position="295"/>
    </location>
</feature>
<comment type="subcellular location">
    <subcellularLocation>
        <location evidence="1">Membrane</location>
        <topology evidence="1">Multi-pass membrane protein</topology>
    </subcellularLocation>
</comment>
<evidence type="ECO:0000256" key="1">
    <source>
        <dbReference type="ARBA" id="ARBA00004141"/>
    </source>
</evidence>
<dbReference type="CDD" id="cd13962">
    <property type="entry name" value="PT_UbiA_UBIAD1"/>
    <property type="match status" value="1"/>
</dbReference>
<protein>
    <submittedName>
        <fullName evidence="10">Unannotated protein</fullName>
    </submittedName>
</protein>
<dbReference type="Pfam" id="PF01040">
    <property type="entry name" value="UbiA"/>
    <property type="match status" value="1"/>
</dbReference>
<feature type="transmembrane region" description="Helical" evidence="9">
    <location>
        <begin position="37"/>
        <end position="57"/>
    </location>
</feature>
<reference evidence="10" key="1">
    <citation type="submission" date="2020-05" db="EMBL/GenBank/DDBJ databases">
        <authorList>
            <person name="Chiriac C."/>
            <person name="Salcher M."/>
            <person name="Ghai R."/>
            <person name="Kavagutti S V."/>
        </authorList>
    </citation>
    <scope>NUCLEOTIDE SEQUENCE</scope>
</reference>
<feature type="transmembrane region" description="Helical" evidence="9">
    <location>
        <begin position="12"/>
        <end position="31"/>
    </location>
</feature>
<evidence type="ECO:0000256" key="2">
    <source>
        <dbReference type="ARBA" id="ARBA00004863"/>
    </source>
</evidence>
<dbReference type="EMBL" id="CAEZXL010000026">
    <property type="protein sequence ID" value="CAB4681091.1"/>
    <property type="molecule type" value="Genomic_DNA"/>
</dbReference>
<dbReference type="Gene3D" id="1.10.357.140">
    <property type="entry name" value="UbiA prenyltransferase"/>
    <property type="match status" value="1"/>
</dbReference>
<keyword evidence="7 9" id="KW-1133">Transmembrane helix</keyword>
<comment type="pathway">
    <text evidence="2">Quinol/quinone metabolism; menaquinone biosynthesis.</text>
</comment>
<dbReference type="PIRSF" id="PIRSF005355">
    <property type="entry name" value="UBIAD1"/>
    <property type="match status" value="1"/>
</dbReference>
<dbReference type="NCBIfam" id="TIGR00751">
    <property type="entry name" value="menA"/>
    <property type="match status" value="1"/>
</dbReference>
<dbReference type="HAMAP" id="MF_01937">
    <property type="entry name" value="MenA_1"/>
    <property type="match status" value="1"/>
</dbReference>
<feature type="transmembrane region" description="Helical" evidence="9">
    <location>
        <begin position="113"/>
        <end position="129"/>
    </location>
</feature>
<feature type="transmembrane region" description="Helical" evidence="9">
    <location>
        <begin position="136"/>
        <end position="157"/>
    </location>
</feature>
<dbReference type="GO" id="GO:0042371">
    <property type="term" value="P:vitamin K biosynthetic process"/>
    <property type="evidence" value="ECO:0007669"/>
    <property type="project" value="TreeGrafter"/>
</dbReference>
<dbReference type="NCBIfam" id="NF004751">
    <property type="entry name" value="PRK06080.1-3"/>
    <property type="match status" value="1"/>
</dbReference>
<evidence type="ECO:0000256" key="8">
    <source>
        <dbReference type="ARBA" id="ARBA00023136"/>
    </source>
</evidence>
<proteinExistence type="inferred from homology"/>
<gene>
    <name evidence="10" type="ORF">UFOPK2373_00258</name>
</gene>
<evidence type="ECO:0000256" key="6">
    <source>
        <dbReference type="ARBA" id="ARBA00022692"/>
    </source>
</evidence>
<dbReference type="GO" id="GO:0046428">
    <property type="term" value="F:1,4-dihydroxy-2-naphthoate polyprenyltransferase activity"/>
    <property type="evidence" value="ECO:0007669"/>
    <property type="project" value="InterPro"/>
</dbReference>
<keyword evidence="6 9" id="KW-0812">Transmembrane</keyword>
<feature type="transmembrane region" description="Helical" evidence="9">
    <location>
        <begin position="220"/>
        <end position="241"/>
    </location>
</feature>
<keyword evidence="3" id="KW-0474">Menaquinone biosynthesis</keyword>
<dbReference type="InterPro" id="IPR004657">
    <property type="entry name" value="MenA"/>
</dbReference>